<organism evidence="2 3">
    <name type="scientific">Dermacoccus barathri</name>
    <dbReference type="NCBI Taxonomy" id="322601"/>
    <lineage>
        <taxon>Bacteria</taxon>
        <taxon>Bacillati</taxon>
        <taxon>Actinomycetota</taxon>
        <taxon>Actinomycetes</taxon>
        <taxon>Micrococcales</taxon>
        <taxon>Dermacoccaceae</taxon>
        <taxon>Dermacoccus</taxon>
    </lineage>
</organism>
<gene>
    <name evidence="2" type="ORF">GCM10009762_09700</name>
</gene>
<proteinExistence type="predicted"/>
<accession>A0ABN2BEB7</accession>
<dbReference type="Proteomes" id="UP001501288">
    <property type="component" value="Unassembled WGS sequence"/>
</dbReference>
<feature type="region of interest" description="Disordered" evidence="1">
    <location>
        <begin position="43"/>
        <end position="69"/>
    </location>
</feature>
<dbReference type="EMBL" id="BAAANV010000030">
    <property type="protein sequence ID" value="GAA1538075.1"/>
    <property type="molecule type" value="Genomic_DNA"/>
</dbReference>
<keyword evidence="3" id="KW-1185">Reference proteome</keyword>
<protein>
    <recommendedName>
        <fullName evidence="4">DUF1707 domain-containing protein</fullName>
    </recommendedName>
</protein>
<evidence type="ECO:0000256" key="1">
    <source>
        <dbReference type="SAM" id="MobiDB-lite"/>
    </source>
</evidence>
<sequence>MNSEPRRKYASEMTHEEFVEALRRARLDPTPVDVDNLKLSPFPKARRASTSTFPVDAQGGPTVTPPDGSAVWSRQHVVLARVFLAVLGSQRSGMALDAPAASADVP</sequence>
<evidence type="ECO:0008006" key="4">
    <source>
        <dbReference type="Google" id="ProtNLM"/>
    </source>
</evidence>
<evidence type="ECO:0000313" key="3">
    <source>
        <dbReference type="Proteomes" id="UP001501288"/>
    </source>
</evidence>
<comment type="caution">
    <text evidence="2">The sequence shown here is derived from an EMBL/GenBank/DDBJ whole genome shotgun (WGS) entry which is preliminary data.</text>
</comment>
<evidence type="ECO:0000313" key="2">
    <source>
        <dbReference type="EMBL" id="GAA1538075.1"/>
    </source>
</evidence>
<name>A0ABN2BEB7_9MICO</name>
<reference evidence="2 3" key="1">
    <citation type="journal article" date="2019" name="Int. J. Syst. Evol. Microbiol.">
        <title>The Global Catalogue of Microorganisms (GCM) 10K type strain sequencing project: providing services to taxonomists for standard genome sequencing and annotation.</title>
        <authorList>
            <consortium name="The Broad Institute Genomics Platform"/>
            <consortium name="The Broad Institute Genome Sequencing Center for Infectious Disease"/>
            <person name="Wu L."/>
            <person name="Ma J."/>
        </authorList>
    </citation>
    <scope>NUCLEOTIDE SEQUENCE [LARGE SCALE GENOMIC DNA]</scope>
    <source>
        <strain evidence="2 3">JCM 14588</strain>
    </source>
</reference>